<organism evidence="1 2">
    <name type="scientific">Iris pallida</name>
    <name type="common">Sweet iris</name>
    <dbReference type="NCBI Taxonomy" id="29817"/>
    <lineage>
        <taxon>Eukaryota</taxon>
        <taxon>Viridiplantae</taxon>
        <taxon>Streptophyta</taxon>
        <taxon>Embryophyta</taxon>
        <taxon>Tracheophyta</taxon>
        <taxon>Spermatophyta</taxon>
        <taxon>Magnoliopsida</taxon>
        <taxon>Liliopsida</taxon>
        <taxon>Asparagales</taxon>
        <taxon>Iridaceae</taxon>
        <taxon>Iridoideae</taxon>
        <taxon>Irideae</taxon>
        <taxon>Iris</taxon>
    </lineage>
</organism>
<dbReference type="Proteomes" id="UP001140949">
    <property type="component" value="Unassembled WGS sequence"/>
</dbReference>
<accession>A0AAX6DQ01</accession>
<evidence type="ECO:0000313" key="2">
    <source>
        <dbReference type="Proteomes" id="UP001140949"/>
    </source>
</evidence>
<proteinExistence type="predicted"/>
<protein>
    <submittedName>
        <fullName evidence="1">Proline-rich receptor-like protein kinase PERK13</fullName>
    </submittedName>
</protein>
<keyword evidence="1" id="KW-0808">Transferase</keyword>
<evidence type="ECO:0000313" key="1">
    <source>
        <dbReference type="EMBL" id="KAJ6793854.1"/>
    </source>
</evidence>
<dbReference type="AlphaFoldDB" id="A0AAX6DQ01"/>
<reference evidence="1" key="2">
    <citation type="submission" date="2023-04" db="EMBL/GenBank/DDBJ databases">
        <authorList>
            <person name="Bruccoleri R.E."/>
            <person name="Oakeley E.J."/>
            <person name="Faust A.-M."/>
            <person name="Dessus-Babus S."/>
            <person name="Altorfer M."/>
            <person name="Burckhardt D."/>
            <person name="Oertli M."/>
            <person name="Naumann U."/>
            <person name="Petersen F."/>
            <person name="Wong J."/>
        </authorList>
    </citation>
    <scope>NUCLEOTIDE SEQUENCE</scope>
    <source>
        <strain evidence="1">GSM-AAB239-AS_SAM_17_03QT</strain>
        <tissue evidence="1">Leaf</tissue>
    </source>
</reference>
<keyword evidence="1" id="KW-0675">Receptor</keyword>
<reference evidence="1" key="1">
    <citation type="journal article" date="2023" name="GigaByte">
        <title>Genome assembly of the bearded iris, Iris pallida Lam.</title>
        <authorList>
            <person name="Bruccoleri R.E."/>
            <person name="Oakeley E.J."/>
            <person name="Faust A.M.E."/>
            <person name="Altorfer M."/>
            <person name="Dessus-Babus S."/>
            <person name="Burckhardt D."/>
            <person name="Oertli M."/>
            <person name="Naumann U."/>
            <person name="Petersen F."/>
            <person name="Wong J."/>
        </authorList>
    </citation>
    <scope>NUCLEOTIDE SEQUENCE</scope>
    <source>
        <strain evidence="1">GSM-AAB239-AS_SAM_17_03QT</strain>
    </source>
</reference>
<dbReference type="EMBL" id="JANAVB010042619">
    <property type="protein sequence ID" value="KAJ6793854.1"/>
    <property type="molecule type" value="Genomic_DNA"/>
</dbReference>
<keyword evidence="1" id="KW-0418">Kinase</keyword>
<comment type="caution">
    <text evidence="1">The sequence shown here is derived from an EMBL/GenBank/DDBJ whole genome shotgun (WGS) entry which is preliminary data.</text>
</comment>
<name>A0AAX6DQ01_IRIPA</name>
<keyword evidence="2" id="KW-1185">Reference proteome</keyword>
<dbReference type="GO" id="GO:0016301">
    <property type="term" value="F:kinase activity"/>
    <property type="evidence" value="ECO:0007669"/>
    <property type="project" value="UniProtKB-KW"/>
</dbReference>
<sequence length="99" mass="10994">MAIRAGVRYADAMRSLVKGEDRDLAHLRSSACWRSCQPLPGSASGSAERAWNYGWCCVRERWEGIMVLISNRGGHVGKPQPFVSRKESSYAVSPQPSIR</sequence>
<gene>
    <name evidence="1" type="ORF">M6B38_233925</name>
</gene>